<dbReference type="InterPro" id="IPR031107">
    <property type="entry name" value="Small_HSP"/>
</dbReference>
<evidence type="ECO:0000313" key="5">
    <source>
        <dbReference type="EMBL" id="KXN70082.1"/>
    </source>
</evidence>
<dbReference type="PANTHER" id="PTHR11527">
    <property type="entry name" value="HEAT-SHOCK PROTEIN 20 FAMILY MEMBER"/>
    <property type="match status" value="1"/>
</dbReference>
<evidence type="ECO:0000256" key="3">
    <source>
        <dbReference type="RuleBase" id="RU003616"/>
    </source>
</evidence>
<evidence type="ECO:0000256" key="2">
    <source>
        <dbReference type="PROSITE-ProRule" id="PRU00285"/>
    </source>
</evidence>
<dbReference type="CDD" id="cd06464">
    <property type="entry name" value="ACD_sHsps-like"/>
    <property type="match status" value="1"/>
</dbReference>
<proteinExistence type="inferred from homology"/>
<gene>
    <name evidence="5" type="ORF">CONCODRAFT_79009</name>
</gene>
<protein>
    <recommendedName>
        <fullName evidence="4">SHSP domain-containing protein</fullName>
    </recommendedName>
</protein>
<reference evidence="5 6" key="1">
    <citation type="journal article" date="2015" name="Genome Biol. Evol.">
        <title>Phylogenomic analyses indicate that early fungi evolved digesting cell walls of algal ancestors of land plants.</title>
        <authorList>
            <person name="Chang Y."/>
            <person name="Wang S."/>
            <person name="Sekimoto S."/>
            <person name="Aerts A.L."/>
            <person name="Choi C."/>
            <person name="Clum A."/>
            <person name="LaButti K.M."/>
            <person name="Lindquist E.A."/>
            <person name="Yee Ngan C."/>
            <person name="Ohm R.A."/>
            <person name="Salamov A.A."/>
            <person name="Grigoriev I.V."/>
            <person name="Spatafora J.W."/>
            <person name="Berbee M.L."/>
        </authorList>
    </citation>
    <scope>NUCLEOTIDE SEQUENCE [LARGE SCALE GENOMIC DNA]</scope>
    <source>
        <strain evidence="5 6">NRRL 28638</strain>
    </source>
</reference>
<dbReference type="STRING" id="796925.A0A137P4Y7"/>
<dbReference type="InterPro" id="IPR008978">
    <property type="entry name" value="HSP20-like_chaperone"/>
</dbReference>
<dbReference type="AlphaFoldDB" id="A0A137P4Y7"/>
<evidence type="ECO:0000259" key="4">
    <source>
        <dbReference type="PROSITE" id="PS01031"/>
    </source>
</evidence>
<dbReference type="SUPFAM" id="SSF49764">
    <property type="entry name" value="HSP20-like chaperones"/>
    <property type="match status" value="1"/>
</dbReference>
<evidence type="ECO:0000256" key="1">
    <source>
        <dbReference type="ARBA" id="ARBA00023016"/>
    </source>
</evidence>
<dbReference type="PROSITE" id="PS01031">
    <property type="entry name" value="SHSP"/>
    <property type="match status" value="1"/>
</dbReference>
<name>A0A137P4Y7_CONC2</name>
<comment type="similarity">
    <text evidence="2 3">Belongs to the small heat shock protein (HSP20) family.</text>
</comment>
<accession>A0A137P4Y7</accession>
<evidence type="ECO:0000313" key="6">
    <source>
        <dbReference type="Proteomes" id="UP000070444"/>
    </source>
</evidence>
<dbReference type="Gene3D" id="2.60.40.790">
    <property type="match status" value="1"/>
</dbReference>
<sequence>MSAQITEKTPIISNSPPSCSGRIGLNSCKNFSLTHKISKYCDYTVGGPSMNMYENLSEVVIEVEMTGLKLEDIQLDFNHRNEVIVTGETKKNPRFEGYQVLIDERPQYKFERKISFTPHADVDQHRVELIDGLLTITIPKKIDATSA</sequence>
<keyword evidence="6" id="KW-1185">Reference proteome</keyword>
<organism evidence="5 6">
    <name type="scientific">Conidiobolus coronatus (strain ATCC 28846 / CBS 209.66 / NRRL 28638)</name>
    <name type="common">Delacroixia coronata</name>
    <dbReference type="NCBI Taxonomy" id="796925"/>
    <lineage>
        <taxon>Eukaryota</taxon>
        <taxon>Fungi</taxon>
        <taxon>Fungi incertae sedis</taxon>
        <taxon>Zoopagomycota</taxon>
        <taxon>Entomophthoromycotina</taxon>
        <taxon>Entomophthoromycetes</taxon>
        <taxon>Entomophthorales</taxon>
        <taxon>Ancylistaceae</taxon>
        <taxon>Conidiobolus</taxon>
    </lineage>
</organism>
<dbReference type="Pfam" id="PF00011">
    <property type="entry name" value="HSP20"/>
    <property type="match status" value="1"/>
</dbReference>
<dbReference type="EMBL" id="KQ964513">
    <property type="protein sequence ID" value="KXN70082.1"/>
    <property type="molecule type" value="Genomic_DNA"/>
</dbReference>
<dbReference type="Proteomes" id="UP000070444">
    <property type="component" value="Unassembled WGS sequence"/>
</dbReference>
<feature type="domain" description="SHSP" evidence="4">
    <location>
        <begin position="41"/>
        <end position="147"/>
    </location>
</feature>
<dbReference type="InterPro" id="IPR002068">
    <property type="entry name" value="A-crystallin/Hsp20_dom"/>
</dbReference>
<dbReference type="OrthoDB" id="1431247at2759"/>
<keyword evidence="1" id="KW-0346">Stress response</keyword>